<gene>
    <name evidence="3" type="ORF">HW556_14820</name>
</gene>
<organism evidence="3 4">
    <name type="scientific">Hymenobacter terrestris</name>
    <dbReference type="NCBI Taxonomy" id="2748310"/>
    <lineage>
        <taxon>Bacteria</taxon>
        <taxon>Pseudomonadati</taxon>
        <taxon>Bacteroidota</taxon>
        <taxon>Cytophagia</taxon>
        <taxon>Cytophagales</taxon>
        <taxon>Hymenobacteraceae</taxon>
        <taxon>Hymenobacter</taxon>
    </lineage>
</organism>
<dbReference type="InterPro" id="IPR003719">
    <property type="entry name" value="Phenazine_PhzF-like"/>
</dbReference>
<evidence type="ECO:0000256" key="2">
    <source>
        <dbReference type="ARBA" id="ARBA00023235"/>
    </source>
</evidence>
<sequence length="268" mass="29186">MLLPLYQVDAFSDRPFAGNPAAVCPLTEWLPEATMLAIAAENNLAETAFFVPKSGEEHQYEIRWFTPTVEVELCGHATLASAHVLYRHLNFQQSEIVFHSKSGPLRVSRAENGMLTLDFPARPPKPLPRHPDGLVDGLGATPLALLAGPDLVCVFASEAEVRALRPNQARLAEVEFRGVIATAPGSGEIDFVSRFFGPRVGVPEDPVTGSAHTTLVPYWAERLGKTSLHARQVSARGGDLWCELRGDRVLMSGHAVTYLKGEIELGEV</sequence>
<dbReference type="PANTHER" id="PTHR13774">
    <property type="entry name" value="PHENAZINE BIOSYNTHESIS PROTEIN"/>
    <property type="match status" value="1"/>
</dbReference>
<dbReference type="PIRSF" id="PIRSF016184">
    <property type="entry name" value="PhzC_PhzF"/>
    <property type="match status" value="1"/>
</dbReference>
<keyword evidence="4" id="KW-1185">Reference proteome</keyword>
<evidence type="ECO:0000313" key="4">
    <source>
        <dbReference type="Proteomes" id="UP000626554"/>
    </source>
</evidence>
<comment type="similarity">
    <text evidence="1">Belongs to the PhzF family.</text>
</comment>
<protein>
    <submittedName>
        <fullName evidence="3">PhzF family phenazine biosynthesis protein</fullName>
    </submittedName>
</protein>
<dbReference type="EMBL" id="JABKAV010000059">
    <property type="protein sequence ID" value="NVO86157.1"/>
    <property type="molecule type" value="Genomic_DNA"/>
</dbReference>
<accession>A0ABX2Q8U5</accession>
<name>A0ABX2Q8U5_9BACT</name>
<comment type="caution">
    <text evidence="3">The sequence shown here is derived from an EMBL/GenBank/DDBJ whole genome shotgun (WGS) entry which is preliminary data.</text>
</comment>
<evidence type="ECO:0000313" key="3">
    <source>
        <dbReference type="EMBL" id="NVO86157.1"/>
    </source>
</evidence>
<dbReference type="SUPFAM" id="SSF54506">
    <property type="entry name" value="Diaminopimelate epimerase-like"/>
    <property type="match status" value="1"/>
</dbReference>
<dbReference type="Gene3D" id="3.10.310.10">
    <property type="entry name" value="Diaminopimelate Epimerase, Chain A, domain 1"/>
    <property type="match status" value="2"/>
</dbReference>
<reference evidence="3 4" key="1">
    <citation type="submission" date="2020-05" db="EMBL/GenBank/DDBJ databases">
        <title>Hymenobacter terrestris sp. nov. and Hymenobacter lapidiphilus sp. nov., isolated from regoliths in Antarctica.</title>
        <authorList>
            <person name="Sedlacek I."/>
            <person name="Pantucek R."/>
            <person name="Zeman M."/>
            <person name="Holochova P."/>
            <person name="Kralova S."/>
            <person name="Stankova E."/>
            <person name="Sedo O."/>
            <person name="Micenkova L."/>
            <person name="Svec P."/>
            <person name="Gupta V."/>
            <person name="Sood U."/>
            <person name="Korpole U.S."/>
            <person name="Lal R."/>
        </authorList>
    </citation>
    <scope>NUCLEOTIDE SEQUENCE [LARGE SCALE GENOMIC DNA]</scope>
    <source>
        <strain evidence="3 4">P5252</strain>
    </source>
</reference>
<dbReference type="NCBIfam" id="TIGR00654">
    <property type="entry name" value="PhzF_family"/>
    <property type="match status" value="1"/>
</dbReference>
<keyword evidence="2" id="KW-0413">Isomerase</keyword>
<dbReference type="RefSeq" id="WP_176900883.1">
    <property type="nucleotide sequence ID" value="NZ_JABKAV010000059.1"/>
</dbReference>
<evidence type="ECO:0000256" key="1">
    <source>
        <dbReference type="ARBA" id="ARBA00008270"/>
    </source>
</evidence>
<dbReference type="Proteomes" id="UP000626554">
    <property type="component" value="Unassembled WGS sequence"/>
</dbReference>
<proteinExistence type="inferred from homology"/>
<dbReference type="Pfam" id="PF02567">
    <property type="entry name" value="PhzC-PhzF"/>
    <property type="match status" value="1"/>
</dbReference>
<dbReference type="PANTHER" id="PTHR13774:SF17">
    <property type="entry name" value="PHENAZINE BIOSYNTHESIS-LIKE DOMAIN-CONTAINING PROTEIN"/>
    <property type="match status" value="1"/>
</dbReference>